<dbReference type="SUPFAM" id="SSF54695">
    <property type="entry name" value="POZ domain"/>
    <property type="match status" value="1"/>
</dbReference>
<feature type="transmembrane region" description="Helical" evidence="12">
    <location>
        <begin position="256"/>
        <end position="275"/>
    </location>
</feature>
<dbReference type="GO" id="GO:0005251">
    <property type="term" value="F:delayed rectifier potassium channel activity"/>
    <property type="evidence" value="ECO:0007669"/>
    <property type="project" value="TreeGrafter"/>
</dbReference>
<dbReference type="OMA" id="CITVRIN"/>
<dbReference type="InterPro" id="IPR028325">
    <property type="entry name" value="VG_K_chnl"/>
</dbReference>
<dbReference type="PRINTS" id="PR01491">
    <property type="entry name" value="KVCHANNEL"/>
</dbReference>
<evidence type="ECO:0000256" key="11">
    <source>
        <dbReference type="ARBA" id="ARBA00023303"/>
    </source>
</evidence>
<keyword evidence="6" id="KW-0851">Voltage-gated channel</keyword>
<keyword evidence="16" id="KW-1185">Reference proteome</keyword>
<evidence type="ECO:0000256" key="7">
    <source>
        <dbReference type="ARBA" id="ARBA00022958"/>
    </source>
</evidence>
<dbReference type="GO" id="GO:0051260">
    <property type="term" value="P:protein homooligomerization"/>
    <property type="evidence" value="ECO:0007669"/>
    <property type="project" value="InterPro"/>
</dbReference>
<feature type="transmembrane region" description="Helical" evidence="12">
    <location>
        <begin position="215"/>
        <end position="236"/>
    </location>
</feature>
<dbReference type="Gene3D" id="3.30.710.10">
    <property type="entry name" value="Potassium Channel Kv1.1, Chain A"/>
    <property type="match status" value="1"/>
</dbReference>
<dbReference type="Pfam" id="PF00520">
    <property type="entry name" value="Ion_trans"/>
    <property type="match status" value="1"/>
</dbReference>
<accession>A0A226DCD1</accession>
<dbReference type="Pfam" id="PF02214">
    <property type="entry name" value="BTB_2"/>
    <property type="match status" value="1"/>
</dbReference>
<dbReference type="PANTHER" id="PTHR11537">
    <property type="entry name" value="VOLTAGE-GATED POTASSIUM CHANNEL"/>
    <property type="match status" value="1"/>
</dbReference>
<dbReference type="InterPro" id="IPR011333">
    <property type="entry name" value="SKP1/BTB/POZ_sf"/>
</dbReference>
<comment type="subcellular location">
    <subcellularLocation>
        <location evidence="1">Membrane</location>
        <topology evidence="1">Multi-pass membrane protein</topology>
    </subcellularLocation>
</comment>
<name>A0A226DCD1_FOLCA</name>
<dbReference type="Proteomes" id="UP000198287">
    <property type="component" value="Unassembled WGS sequence"/>
</dbReference>
<evidence type="ECO:0000256" key="10">
    <source>
        <dbReference type="ARBA" id="ARBA00023136"/>
    </source>
</evidence>
<dbReference type="FunFam" id="1.10.287.70:FF:000002">
    <property type="entry name" value="Potassium voltage-gated channel subfamily a member"/>
    <property type="match status" value="1"/>
</dbReference>
<keyword evidence="2" id="KW-0813">Transport</keyword>
<keyword evidence="3" id="KW-0633">Potassium transport</keyword>
<protein>
    <submittedName>
        <fullName evidence="15">Potassium voltage-gated channel protein Shaker</fullName>
    </submittedName>
</protein>
<evidence type="ECO:0000256" key="2">
    <source>
        <dbReference type="ARBA" id="ARBA00022448"/>
    </source>
</evidence>
<keyword evidence="7" id="KW-0630">Potassium</keyword>
<dbReference type="InterPro" id="IPR003968">
    <property type="entry name" value="K_chnl_volt-dep_Kv"/>
</dbReference>
<feature type="transmembrane region" description="Helical" evidence="12">
    <location>
        <begin position="354"/>
        <end position="375"/>
    </location>
</feature>
<dbReference type="InterPro" id="IPR005821">
    <property type="entry name" value="Ion_trans_dom"/>
</dbReference>
<feature type="transmembrane region" description="Helical" evidence="12">
    <location>
        <begin position="415"/>
        <end position="436"/>
    </location>
</feature>
<keyword evidence="5" id="KW-0631">Potassium channel</keyword>
<dbReference type="EMBL" id="LNIX01000024">
    <property type="protein sequence ID" value="OXA42843.1"/>
    <property type="molecule type" value="Genomic_DNA"/>
</dbReference>
<evidence type="ECO:0000256" key="9">
    <source>
        <dbReference type="ARBA" id="ARBA00023065"/>
    </source>
</evidence>
<organism evidence="15 16">
    <name type="scientific">Folsomia candida</name>
    <name type="common">Springtail</name>
    <dbReference type="NCBI Taxonomy" id="158441"/>
    <lineage>
        <taxon>Eukaryota</taxon>
        <taxon>Metazoa</taxon>
        <taxon>Ecdysozoa</taxon>
        <taxon>Arthropoda</taxon>
        <taxon>Hexapoda</taxon>
        <taxon>Collembola</taxon>
        <taxon>Entomobryomorpha</taxon>
        <taxon>Isotomoidea</taxon>
        <taxon>Isotomidae</taxon>
        <taxon>Proisotominae</taxon>
        <taxon>Folsomia</taxon>
    </lineage>
</organism>
<dbReference type="Gene3D" id="1.20.120.350">
    <property type="entry name" value="Voltage-gated potassium channels. Chain C"/>
    <property type="match status" value="1"/>
</dbReference>
<dbReference type="PANTHER" id="PTHR11537:SF113">
    <property type="entry name" value="POTASSIUM VOLTAGE-GATED CHANNEL PROTEIN SHAKER"/>
    <property type="match status" value="1"/>
</dbReference>
<keyword evidence="9" id="KW-0406">Ion transport</keyword>
<evidence type="ECO:0000313" key="16">
    <source>
        <dbReference type="Proteomes" id="UP000198287"/>
    </source>
</evidence>
<feature type="transmembrane region" description="Helical" evidence="12">
    <location>
        <begin position="312"/>
        <end position="333"/>
    </location>
</feature>
<evidence type="ECO:0000256" key="5">
    <source>
        <dbReference type="ARBA" id="ARBA00022826"/>
    </source>
</evidence>
<evidence type="ECO:0000256" key="6">
    <source>
        <dbReference type="ARBA" id="ARBA00022882"/>
    </source>
</evidence>
<gene>
    <name evidence="15" type="ORF">Fcan01_22241</name>
</gene>
<dbReference type="InterPro" id="IPR003131">
    <property type="entry name" value="T1-type_BTB"/>
</dbReference>
<dbReference type="GO" id="GO:0008076">
    <property type="term" value="C:voltage-gated potassium channel complex"/>
    <property type="evidence" value="ECO:0007669"/>
    <property type="project" value="InterPro"/>
</dbReference>
<dbReference type="InterPro" id="IPR027359">
    <property type="entry name" value="Volt_channel_dom_sf"/>
</dbReference>
<evidence type="ECO:0000256" key="3">
    <source>
        <dbReference type="ARBA" id="ARBA00022538"/>
    </source>
</evidence>
<evidence type="ECO:0000256" key="12">
    <source>
        <dbReference type="SAM" id="Phobius"/>
    </source>
</evidence>
<feature type="domain" description="Ion transport" evidence="13">
    <location>
        <begin position="214"/>
        <end position="446"/>
    </location>
</feature>
<evidence type="ECO:0000259" key="13">
    <source>
        <dbReference type="Pfam" id="PF00520"/>
    </source>
</evidence>
<feature type="transmembrane region" description="Helical" evidence="12">
    <location>
        <begin position="24"/>
        <end position="47"/>
    </location>
</feature>
<keyword evidence="10 12" id="KW-0472">Membrane</keyword>
<dbReference type="OrthoDB" id="415460at2759"/>
<comment type="caution">
    <text evidence="15">The sequence shown here is derived from an EMBL/GenBank/DDBJ whole genome shotgun (WGS) entry which is preliminary data.</text>
</comment>
<keyword evidence="4 12" id="KW-0812">Transmembrane</keyword>
<keyword evidence="8 12" id="KW-1133">Transmembrane helix</keyword>
<keyword evidence="11" id="KW-0407">Ion channel</keyword>
<dbReference type="Gene3D" id="1.10.287.70">
    <property type="match status" value="1"/>
</dbReference>
<dbReference type="AlphaFoldDB" id="A0A226DCD1"/>
<dbReference type="GO" id="GO:0001508">
    <property type="term" value="P:action potential"/>
    <property type="evidence" value="ECO:0007669"/>
    <property type="project" value="TreeGrafter"/>
</dbReference>
<evidence type="ECO:0000313" key="15">
    <source>
        <dbReference type="EMBL" id="OXA42843.1"/>
    </source>
</evidence>
<evidence type="ECO:0000256" key="8">
    <source>
        <dbReference type="ARBA" id="ARBA00022989"/>
    </source>
</evidence>
<dbReference type="SUPFAM" id="SSF81324">
    <property type="entry name" value="Voltage-gated potassium channels"/>
    <property type="match status" value="1"/>
</dbReference>
<dbReference type="FunFam" id="1.20.120.350:FF:000074">
    <property type="entry name" value="SHaW family of potassium channels"/>
    <property type="match status" value="1"/>
</dbReference>
<dbReference type="PRINTS" id="PR00169">
    <property type="entry name" value="KCHANNEL"/>
</dbReference>
<reference evidence="15 16" key="1">
    <citation type="submission" date="2015-12" db="EMBL/GenBank/DDBJ databases">
        <title>The genome of Folsomia candida.</title>
        <authorList>
            <person name="Faddeeva A."/>
            <person name="Derks M.F."/>
            <person name="Anvar Y."/>
            <person name="Smit S."/>
            <person name="Van Straalen N."/>
            <person name="Roelofs D."/>
        </authorList>
    </citation>
    <scope>NUCLEOTIDE SEQUENCE [LARGE SCALE GENOMIC DNA]</scope>
    <source>
        <strain evidence="15 16">VU population</strain>
        <tissue evidence="15">Whole body</tissue>
    </source>
</reference>
<evidence type="ECO:0000256" key="1">
    <source>
        <dbReference type="ARBA" id="ARBA00004141"/>
    </source>
</evidence>
<feature type="transmembrane region" description="Helical" evidence="12">
    <location>
        <begin position="287"/>
        <end position="306"/>
    </location>
</feature>
<sequence length="545" mass="62228">MFQNDTFSSQFDPFDEEVAGPGTIFFGVLTTFVLASFGVFITIGVVTDNKSHHSQRKVKIRIKRRRKTKTSINVKLPKYGESSSAPVTARPQVHDHSQCALVRINVGGRRFDTQVRTLLQFPGSLLGDPQRRARFYDAERDEYYVDRNATSFEAIMYYYQTGGVLRRPFNVGVDMFLENDEGFLAEEEKRLPKNLLQRKLWLLLEFPESSFQARIVAIMSVLVIIISILTFCIETIPGFAVDVDNSEEIDFQDPFFLVETICICWFTFEFATRFLTCPSKASFTKSFTNLIDFVAIVPYFVAMIFYKTSSSHAKYLTILRVIRLVRVFRILKLSRHNKGLKILGKTLKASIRELGLLIFFLVIGIIVFSSAVYFADIDEENTDFKSIPEAFWWAVVTMTTVGYGDVYPRSLIGKIFGSMCAIAGVLTLALPVPVIVSNFNTFYHREDHHKDMDAGSALDDFTHTEQCPFLSGSYDRDGSVMVDDVPQSPHPQRKTLTIKLRGRKQKVGEMSTLLINQKINCLRFSEFLNFYEIKVSFRHNIYGAI</sequence>
<evidence type="ECO:0000259" key="14">
    <source>
        <dbReference type="Pfam" id="PF02214"/>
    </source>
</evidence>
<proteinExistence type="predicted"/>
<feature type="domain" description="Potassium channel tetramerisation-type BTB" evidence="14">
    <location>
        <begin position="102"/>
        <end position="179"/>
    </location>
</feature>
<feature type="transmembrane region" description="Helical" evidence="12">
    <location>
        <begin position="390"/>
        <end position="408"/>
    </location>
</feature>
<dbReference type="STRING" id="158441.A0A226DCD1"/>
<evidence type="ECO:0000256" key="4">
    <source>
        <dbReference type="ARBA" id="ARBA00022692"/>
    </source>
</evidence>